<gene>
    <name evidence="1" type="ORF">BpHYR1_003988</name>
</gene>
<dbReference type="AlphaFoldDB" id="A0A3M7T0Y6"/>
<name>A0A3M7T0Y6_BRAPC</name>
<evidence type="ECO:0000313" key="1">
    <source>
        <dbReference type="EMBL" id="RNA41617.1"/>
    </source>
</evidence>
<dbReference type="InterPro" id="IPR036034">
    <property type="entry name" value="PDZ_sf"/>
</dbReference>
<accession>A0A3M7T0Y6</accession>
<comment type="caution">
    <text evidence="1">The sequence shown here is derived from an EMBL/GenBank/DDBJ whole genome shotgun (WGS) entry which is preliminary data.</text>
</comment>
<protein>
    <recommendedName>
        <fullName evidence="3">PDZ domain-containing protein</fullName>
    </recommendedName>
</protein>
<dbReference type="Proteomes" id="UP000276133">
    <property type="component" value="Unassembled WGS sequence"/>
</dbReference>
<evidence type="ECO:0000313" key="2">
    <source>
        <dbReference type="Proteomes" id="UP000276133"/>
    </source>
</evidence>
<reference evidence="1 2" key="1">
    <citation type="journal article" date="2018" name="Sci. Rep.">
        <title>Genomic signatures of local adaptation to the degree of environmental predictability in rotifers.</title>
        <authorList>
            <person name="Franch-Gras L."/>
            <person name="Hahn C."/>
            <person name="Garcia-Roger E.M."/>
            <person name="Carmona M.J."/>
            <person name="Serra M."/>
            <person name="Gomez A."/>
        </authorList>
    </citation>
    <scope>NUCLEOTIDE SEQUENCE [LARGE SCALE GENOMIC DNA]</scope>
    <source>
        <strain evidence="1">HYR1</strain>
    </source>
</reference>
<proteinExistence type="predicted"/>
<organism evidence="1 2">
    <name type="scientific">Brachionus plicatilis</name>
    <name type="common">Marine rotifer</name>
    <name type="synonym">Brachionus muelleri</name>
    <dbReference type="NCBI Taxonomy" id="10195"/>
    <lineage>
        <taxon>Eukaryota</taxon>
        <taxon>Metazoa</taxon>
        <taxon>Spiralia</taxon>
        <taxon>Gnathifera</taxon>
        <taxon>Rotifera</taxon>
        <taxon>Eurotatoria</taxon>
        <taxon>Monogononta</taxon>
        <taxon>Pseudotrocha</taxon>
        <taxon>Ploima</taxon>
        <taxon>Brachionidae</taxon>
        <taxon>Brachionus</taxon>
    </lineage>
</organism>
<dbReference type="InterPro" id="IPR006141">
    <property type="entry name" value="Intein_N"/>
</dbReference>
<dbReference type="OrthoDB" id="6126662at2759"/>
<evidence type="ECO:0008006" key="3">
    <source>
        <dbReference type="Google" id="ProtNLM"/>
    </source>
</evidence>
<dbReference type="GO" id="GO:0016539">
    <property type="term" value="P:intein-mediated protein splicing"/>
    <property type="evidence" value="ECO:0007669"/>
    <property type="project" value="InterPro"/>
</dbReference>
<dbReference type="EMBL" id="REGN01000478">
    <property type="protein sequence ID" value="RNA41617.1"/>
    <property type="molecule type" value="Genomic_DNA"/>
</dbReference>
<keyword evidence="2" id="KW-1185">Reference proteome</keyword>
<dbReference type="PROSITE" id="PS50817">
    <property type="entry name" value="INTEIN_N_TER"/>
    <property type="match status" value="1"/>
</dbReference>
<dbReference type="SUPFAM" id="SSF50156">
    <property type="entry name" value="PDZ domain-like"/>
    <property type="match status" value="1"/>
</dbReference>
<sequence>MLKFYIFKIGNLSSPTIGNFLHFGDQILSINGESPNDVDGLLQMVRYSKSPIFTLKLRRLPYGRVIMITDIHSVITEDQLQINLENSVSLEILKDTFGLKLKQNTAKIEKIYDNGFFYKNGLKYDPNKVSYELENSNKIFTLKRNNQNKERLSKWVITEINGDLINYRSSAEEILARLKLNDSASIVVQPYDLIISYLR</sequence>